<name>A0A9N9NSS8_9GLOM</name>
<dbReference type="AlphaFoldDB" id="A0A9N9NSS8"/>
<protein>
    <submittedName>
        <fullName evidence="1">26925_t:CDS:1</fullName>
    </submittedName>
</protein>
<dbReference type="Proteomes" id="UP000789405">
    <property type="component" value="Unassembled WGS sequence"/>
</dbReference>
<feature type="non-terminal residue" evidence="1">
    <location>
        <position position="1"/>
    </location>
</feature>
<dbReference type="EMBL" id="CAJVPY010018590">
    <property type="protein sequence ID" value="CAG8767728.1"/>
    <property type="molecule type" value="Genomic_DNA"/>
</dbReference>
<evidence type="ECO:0000313" key="1">
    <source>
        <dbReference type="EMBL" id="CAG8767728.1"/>
    </source>
</evidence>
<keyword evidence="2" id="KW-1185">Reference proteome</keyword>
<comment type="caution">
    <text evidence="1">The sequence shown here is derived from an EMBL/GenBank/DDBJ whole genome shotgun (WGS) entry which is preliminary data.</text>
</comment>
<accession>A0A9N9NSS8</accession>
<organism evidence="1 2">
    <name type="scientific">Dentiscutata erythropus</name>
    <dbReference type="NCBI Taxonomy" id="1348616"/>
    <lineage>
        <taxon>Eukaryota</taxon>
        <taxon>Fungi</taxon>
        <taxon>Fungi incertae sedis</taxon>
        <taxon>Mucoromycota</taxon>
        <taxon>Glomeromycotina</taxon>
        <taxon>Glomeromycetes</taxon>
        <taxon>Diversisporales</taxon>
        <taxon>Gigasporaceae</taxon>
        <taxon>Dentiscutata</taxon>
    </lineage>
</organism>
<reference evidence="1" key="1">
    <citation type="submission" date="2021-06" db="EMBL/GenBank/DDBJ databases">
        <authorList>
            <person name="Kallberg Y."/>
            <person name="Tangrot J."/>
            <person name="Rosling A."/>
        </authorList>
    </citation>
    <scope>NUCLEOTIDE SEQUENCE</scope>
    <source>
        <strain evidence="1">MA453B</strain>
    </source>
</reference>
<dbReference type="OrthoDB" id="408604at2759"/>
<evidence type="ECO:0000313" key="2">
    <source>
        <dbReference type="Proteomes" id="UP000789405"/>
    </source>
</evidence>
<proteinExistence type="predicted"/>
<gene>
    <name evidence="1" type="ORF">DERYTH_LOCUS18398</name>
</gene>
<sequence length="39" mass="4487">EFSYNNESSLLEIFIAADEIGLFEISQQIEEHLLRTESA</sequence>